<dbReference type="Proteomes" id="UP000281406">
    <property type="component" value="Unassembled WGS sequence"/>
</dbReference>
<name>A0A3N0XGQ3_ANAGA</name>
<comment type="caution">
    <text evidence="1">The sequence shown here is derived from an EMBL/GenBank/DDBJ whole genome shotgun (WGS) entry which is preliminary data.</text>
</comment>
<reference evidence="1 2" key="1">
    <citation type="submission" date="2018-10" db="EMBL/GenBank/DDBJ databases">
        <title>Genome assembly for a Yunnan-Guizhou Plateau 3E fish, Anabarilius grahami (Regan), and its evolutionary and genetic applications.</title>
        <authorList>
            <person name="Jiang W."/>
        </authorList>
    </citation>
    <scope>NUCLEOTIDE SEQUENCE [LARGE SCALE GENOMIC DNA]</scope>
    <source>
        <strain evidence="1">AG-KIZ</strain>
        <tissue evidence="1">Muscle</tissue>
    </source>
</reference>
<gene>
    <name evidence="1" type="ORF">DPX16_2728</name>
</gene>
<keyword evidence="2" id="KW-1185">Reference proteome</keyword>
<evidence type="ECO:0000313" key="2">
    <source>
        <dbReference type="Proteomes" id="UP000281406"/>
    </source>
</evidence>
<proteinExistence type="predicted"/>
<dbReference type="EMBL" id="RJVU01075100">
    <property type="protein sequence ID" value="ROI16534.1"/>
    <property type="molecule type" value="Genomic_DNA"/>
</dbReference>
<dbReference type="Gene3D" id="2.120.10.30">
    <property type="entry name" value="TolB, C-terminal domain"/>
    <property type="match status" value="1"/>
</dbReference>
<protein>
    <submittedName>
        <fullName evidence="1">NHL repeat-containing protein 3</fullName>
    </submittedName>
</protein>
<evidence type="ECO:0000313" key="1">
    <source>
        <dbReference type="EMBL" id="ROI16534.1"/>
    </source>
</evidence>
<accession>A0A3N0XGQ3</accession>
<dbReference type="AlphaFoldDB" id="A0A3N0XGQ3"/>
<sequence>MNNRLIKLSRDLQVLWMHGEKGQGLAQFYIPHSVAVDSYQRVCVLPALLQMFVFQILFDCETCHMTALMLRSVFLYCVCGSGVGRRPRKQAHPGVQLCDGRLAGVVGQLLQRRRAVLRQVPQTRLQ</sequence>
<dbReference type="OrthoDB" id="10044505at2759"/>
<dbReference type="InterPro" id="IPR011042">
    <property type="entry name" value="6-blade_b-propeller_TolB-like"/>
</dbReference>
<organism evidence="1 2">
    <name type="scientific">Anabarilius grahami</name>
    <name type="common">Kanglang fish</name>
    <name type="synonym">Barilius grahami</name>
    <dbReference type="NCBI Taxonomy" id="495550"/>
    <lineage>
        <taxon>Eukaryota</taxon>
        <taxon>Metazoa</taxon>
        <taxon>Chordata</taxon>
        <taxon>Craniata</taxon>
        <taxon>Vertebrata</taxon>
        <taxon>Euteleostomi</taxon>
        <taxon>Actinopterygii</taxon>
        <taxon>Neopterygii</taxon>
        <taxon>Teleostei</taxon>
        <taxon>Ostariophysi</taxon>
        <taxon>Cypriniformes</taxon>
        <taxon>Xenocyprididae</taxon>
        <taxon>Xenocypridinae</taxon>
        <taxon>Xenocypridinae incertae sedis</taxon>
        <taxon>Anabarilius</taxon>
    </lineage>
</organism>